<gene>
    <name evidence="6" type="primary">icmF</name>
    <name evidence="6" type="ORF">CQ006_15280</name>
</gene>
<evidence type="ECO:0000259" key="4">
    <source>
        <dbReference type="Pfam" id="PF14331"/>
    </source>
</evidence>
<dbReference type="PANTHER" id="PTHR36153:SF1">
    <property type="entry name" value="TYPE VI SECRETION SYSTEM COMPONENT TSSM1"/>
    <property type="match status" value="1"/>
</dbReference>
<dbReference type="InterPro" id="IPR048677">
    <property type="entry name" value="TssM1_hel"/>
</dbReference>
<evidence type="ECO:0000256" key="1">
    <source>
        <dbReference type="SAM" id="Phobius"/>
    </source>
</evidence>
<proteinExistence type="predicted"/>
<dbReference type="EMBL" id="PCQE01000023">
    <property type="protein sequence ID" value="PRC02945.1"/>
    <property type="molecule type" value="Genomic_DNA"/>
</dbReference>
<dbReference type="AlphaFoldDB" id="A0A2S9DNY2"/>
<evidence type="ECO:0000313" key="6">
    <source>
        <dbReference type="EMBL" id="PRC02945.1"/>
    </source>
</evidence>
<organism evidence="6 7">
    <name type="scientific">Pseudomonas cedrina</name>
    <dbReference type="NCBI Taxonomy" id="651740"/>
    <lineage>
        <taxon>Bacteria</taxon>
        <taxon>Pseudomonadati</taxon>
        <taxon>Pseudomonadota</taxon>
        <taxon>Gammaproteobacteria</taxon>
        <taxon>Pseudomonadales</taxon>
        <taxon>Pseudomonadaceae</taxon>
        <taxon>Pseudomonas</taxon>
    </lineage>
</organism>
<feature type="transmembrane region" description="Helical" evidence="1">
    <location>
        <begin position="444"/>
        <end position="463"/>
    </location>
</feature>
<dbReference type="Proteomes" id="UP000239458">
    <property type="component" value="Unassembled WGS sequence"/>
</dbReference>
<keyword evidence="1" id="KW-0472">Membrane</keyword>
<feature type="domain" description="Type VI secretion system component TssM1 helical" evidence="5">
    <location>
        <begin position="939"/>
        <end position="1037"/>
    </location>
</feature>
<feature type="domain" description="Type VI secretion system component TssM1 N-terminal" evidence="4">
    <location>
        <begin position="194"/>
        <end position="448"/>
    </location>
</feature>
<keyword evidence="1" id="KW-0812">Transmembrane</keyword>
<dbReference type="InterPro" id="IPR017731">
    <property type="entry name" value="TssM1-like"/>
</dbReference>
<dbReference type="InterPro" id="IPR027417">
    <property type="entry name" value="P-loop_NTPase"/>
</dbReference>
<feature type="transmembrane region" description="Helical" evidence="1">
    <location>
        <begin position="48"/>
        <end position="68"/>
    </location>
</feature>
<evidence type="ECO:0000313" key="7">
    <source>
        <dbReference type="Proteomes" id="UP000239458"/>
    </source>
</evidence>
<comment type="caution">
    <text evidence="6">The sequence shown here is derived from an EMBL/GenBank/DDBJ whole genome shotgun (WGS) entry which is preliminary data.</text>
</comment>
<dbReference type="InterPro" id="IPR025743">
    <property type="entry name" value="TssM1_N"/>
</dbReference>
<keyword evidence="1" id="KW-1133">Transmembrane helix</keyword>
<dbReference type="Pfam" id="PF14331">
    <property type="entry name" value="IcmF-related_N"/>
    <property type="match status" value="1"/>
</dbReference>
<sequence>MKKLFTSLTRLLAQTWLWSLLVVITLALLIWFAGPLLAVADHRFWESATSRLLTICGLLLAWGLFLVASDRRKAAGSVNNDQDPLPPSRRAVDKEQATLRRLFKSAVQTLQRSGLYSGHSARWRKDLPWYLMIGPEGAGKTSLLDHSGVKFPLNQLDGQQNSPPPATQQCDWYFAEQGVLLDTSGRYLAAQEPADTEGWRTLLKLLRRRRRSRPINGVLVNIPISLLLDSNPEPLRLLAGQVRSRLLDIHQRLHSRLPVYLVLTKADNVQGFDAFFSQLSREESQQVLGISFKEDQQGTDPAVLHETFEDLLRRLNSQVVMRLQQERSIESRGRILDFPHRLGLIGTHLALLVETAFAGNRYEPASQLRGVYLASVPHWDSATPSSAADPEELEAPVVAPRTLRTMRGAPRFVHHLLTRVVFPEAGLAGLDARESRRLHWGQRALYAGALGCLALFGLLWIGGFTQNHQRFEQLRTLGQQFGQQLAAITPQDDALGVLPELETSYRATQVFPPQSALALHERTGLYQGEPATAVLQKRYQHELDRQLLPRVARQLEGQIRANLGNRQALLDNLRTYLMLGRPEHRDNDTLKDWVATDWDRRYAGNVAAQASMNEHFSRLLQQPFQYPLNDSLVTQARQALRKEPLAQLVYRSLREQSRNLPPYRLDEHLGPQGLALTGTHTVIPGLYTQQGYQQYFLVRGATLVHEFLRDNWVMGESSSLNPIQLRDLLAELEQLYFRDYGEHWDQALAKVALQPLNSLAQGADQAAALIASNSPLVQLLTQLRDNTRFPTVGEAVADVADAAGQIADVAGPVGGLTKAVAQKATTTLADKRPITAKAALQRRFEPLHRLLDDNGGTGPELAPAMAALTDLHQQLLAVSQGNQPDYAAFELAKSRLGGQRSALDSVRAAAARLPAPITHWLRGMSDDNWQLVLGDAYHYLNKRYQGELYSVYTTALHERYPFHAHSASDVAIADFREFFKAQGTVDSFFDTYLKPFVTFDGNQYRLRSVEGRSLPVSRGILQQMSNVQQIRRGFFAENASEPLIKFSLEPYSLDANLSRADFRFGDKQLEYRHGPITSANFQWPNEASDGLTSLLVEDLSGHRTGIQKNTGQWSLFRLFDLMETEAHRGRDVLMLKADVGGLRANYLLLSQRSPNPFDLTAVRNFRLPAAL</sequence>
<dbReference type="NCBIfam" id="TIGR03348">
    <property type="entry name" value="VI_IcmF"/>
    <property type="match status" value="1"/>
</dbReference>
<dbReference type="Pfam" id="PF06761">
    <property type="entry name" value="IcmF-related"/>
    <property type="match status" value="1"/>
</dbReference>
<accession>A0A2S9DNY2</accession>
<evidence type="ECO:0000259" key="5">
    <source>
        <dbReference type="Pfam" id="PF21070"/>
    </source>
</evidence>
<reference evidence="6 7" key="1">
    <citation type="submission" date="2017-09" db="EMBL/GenBank/DDBJ databases">
        <title>Genomic, metabolic, and phenotypic characteristics of bacterial isolates from the natural microbiome of the model nematode Caenorhabditis elegans.</title>
        <authorList>
            <person name="Zimmermann J."/>
            <person name="Obeng N."/>
            <person name="Yang W."/>
            <person name="Obeng O."/>
            <person name="Kissoyan K."/>
            <person name="Pees B."/>
            <person name="Dirksen P."/>
            <person name="Hoppner M."/>
            <person name="Franke A."/>
            <person name="Rosenstiel P."/>
            <person name="Leippe M."/>
            <person name="Dierking K."/>
            <person name="Kaleta C."/>
            <person name="Schulenburg H."/>
        </authorList>
    </citation>
    <scope>NUCLEOTIDE SEQUENCE [LARGE SCALE GENOMIC DNA]</scope>
    <source>
        <strain evidence="6 7">MYb184</strain>
    </source>
</reference>
<dbReference type="InterPro" id="IPR009612">
    <property type="entry name" value="IcmF-rel"/>
</dbReference>
<dbReference type="Pfam" id="PF06744">
    <property type="entry name" value="IcmF_C"/>
    <property type="match status" value="1"/>
</dbReference>
<name>A0A2S9DNY2_PSECE</name>
<evidence type="ECO:0000259" key="3">
    <source>
        <dbReference type="Pfam" id="PF06761"/>
    </source>
</evidence>
<dbReference type="PANTHER" id="PTHR36153">
    <property type="entry name" value="INNER MEMBRANE PROTEIN-RELATED"/>
    <property type="match status" value="1"/>
</dbReference>
<dbReference type="SUPFAM" id="SSF52540">
    <property type="entry name" value="P-loop containing nucleoside triphosphate hydrolases"/>
    <property type="match status" value="1"/>
</dbReference>
<dbReference type="InterPro" id="IPR010623">
    <property type="entry name" value="IcmF_C"/>
</dbReference>
<feature type="domain" description="IcmF-related" evidence="3">
    <location>
        <begin position="498"/>
        <end position="788"/>
    </location>
</feature>
<dbReference type="Pfam" id="PF21070">
    <property type="entry name" value="IcmF_helical"/>
    <property type="match status" value="1"/>
</dbReference>
<feature type="domain" description="Type VI secretion system IcmF C-terminal" evidence="2">
    <location>
        <begin position="1046"/>
        <end position="1150"/>
    </location>
</feature>
<dbReference type="RefSeq" id="WP_105226435.1">
    <property type="nucleotide sequence ID" value="NZ_PCQE01000023.1"/>
</dbReference>
<dbReference type="InterPro" id="IPR053156">
    <property type="entry name" value="T6SS_TssM-like"/>
</dbReference>
<protein>
    <submittedName>
        <fullName evidence="6">Type VI secretion system membrane subunit TssM</fullName>
    </submittedName>
</protein>
<evidence type="ECO:0000259" key="2">
    <source>
        <dbReference type="Pfam" id="PF06744"/>
    </source>
</evidence>